<dbReference type="OrthoDB" id="2427445at2"/>
<dbReference type="eggNOG" id="ENOG5031U70">
    <property type="taxonomic scope" value="Bacteria"/>
</dbReference>
<dbReference type="EMBL" id="AQPX01000017">
    <property type="protein sequence ID" value="EON72498.1"/>
    <property type="molecule type" value="Genomic_DNA"/>
</dbReference>
<evidence type="ECO:0008006" key="3">
    <source>
        <dbReference type="Google" id="ProtNLM"/>
    </source>
</evidence>
<evidence type="ECO:0000313" key="1">
    <source>
        <dbReference type="EMBL" id="EON72498.1"/>
    </source>
</evidence>
<comment type="caution">
    <text evidence="1">The sequence shown here is derived from an EMBL/GenBank/DDBJ whole genome shotgun (WGS) entry which is preliminary data.</text>
</comment>
<gene>
    <name evidence="1" type="ORF">H131_10173</name>
</gene>
<dbReference type="PATRIC" id="fig|1285586.5.peg.2058"/>
<evidence type="ECO:0000313" key="2">
    <source>
        <dbReference type="Proteomes" id="UP000013911"/>
    </source>
</evidence>
<organism evidence="1 2">
    <name type="scientific">Lysinibacillus sphaericus OT4b.31</name>
    <dbReference type="NCBI Taxonomy" id="1285586"/>
    <lineage>
        <taxon>Bacteria</taxon>
        <taxon>Bacillati</taxon>
        <taxon>Bacillota</taxon>
        <taxon>Bacilli</taxon>
        <taxon>Bacillales</taxon>
        <taxon>Bacillaceae</taxon>
        <taxon>Lysinibacillus</taxon>
    </lineage>
</organism>
<dbReference type="AlphaFoldDB" id="R7ZEH6"/>
<proteinExistence type="predicted"/>
<reference evidence="1 2" key="1">
    <citation type="submission" date="2013-04" db="EMBL/GenBank/DDBJ databases">
        <title>Draft genome of the heavy metal tolerant bacterium Lysinibacillus sphaericus strain OT4b.31.</title>
        <authorList>
            <person name="Pena-Montenegro T.D."/>
            <person name="Dussan J."/>
        </authorList>
    </citation>
    <scope>NUCLEOTIDE SEQUENCE [LARGE SCALE GENOMIC DNA]</scope>
    <source>
        <strain evidence="1 2">OT4b.31</strain>
    </source>
</reference>
<name>R7ZEH6_LYSSH</name>
<dbReference type="RefSeq" id="WP_010858983.1">
    <property type="nucleotide sequence ID" value="NZ_KB933398.1"/>
</dbReference>
<sequence>MKIGEVKDDDKVIIDGFEFYGHIVHKQCCSKCKFNLVYYEDFDAYFCPKCNRWTESRCNDPKCKYCPNRPEKPISHK</sequence>
<protein>
    <recommendedName>
        <fullName evidence="3">Viral late gene transcription factor 3 zinc ribbon domain-containing protein</fullName>
    </recommendedName>
</protein>
<dbReference type="HOGENOM" id="CLU_2698223_0_0_9"/>
<accession>R7ZEH6</accession>
<dbReference type="Proteomes" id="UP000013911">
    <property type="component" value="Unassembled WGS sequence"/>
</dbReference>